<feature type="chain" id="PRO_5020339849" evidence="1">
    <location>
        <begin position="26"/>
        <end position="96"/>
    </location>
</feature>
<reference evidence="2 3" key="1">
    <citation type="submission" date="2019-02" db="EMBL/GenBank/DDBJ databases">
        <title>Draft Genome Sequence of Streptomyces sp. AM-2504, identified by 16S rRNA comparative analysis as a Streptomyces Kasugaensis strain.</title>
        <authorList>
            <person name="Napolioni V."/>
            <person name="Giuliodori A.M."/>
            <person name="Spurio R."/>
            <person name="Fabbretti A."/>
        </authorList>
    </citation>
    <scope>NUCLEOTIDE SEQUENCE [LARGE SCALE GENOMIC DNA]</scope>
    <source>
        <strain evidence="2 3">AM-2504</strain>
    </source>
</reference>
<gene>
    <name evidence="2" type="ORF">EYS09_15000</name>
</gene>
<dbReference type="AlphaFoldDB" id="A0A4Q9HUR2"/>
<dbReference type="EMBL" id="SIXH01000110">
    <property type="protein sequence ID" value="TBO58887.1"/>
    <property type="molecule type" value="Genomic_DNA"/>
</dbReference>
<dbReference type="RefSeq" id="WP_131123607.1">
    <property type="nucleotide sequence ID" value="NZ_SIXH01000110.1"/>
</dbReference>
<organism evidence="2 3">
    <name type="scientific">Streptomyces kasugaensis</name>
    <dbReference type="NCBI Taxonomy" id="1946"/>
    <lineage>
        <taxon>Bacteria</taxon>
        <taxon>Bacillati</taxon>
        <taxon>Actinomycetota</taxon>
        <taxon>Actinomycetes</taxon>
        <taxon>Kitasatosporales</taxon>
        <taxon>Streptomycetaceae</taxon>
        <taxon>Streptomyces</taxon>
    </lineage>
</organism>
<keyword evidence="3" id="KW-1185">Reference proteome</keyword>
<feature type="signal peptide" evidence="1">
    <location>
        <begin position="1"/>
        <end position="25"/>
    </location>
</feature>
<evidence type="ECO:0000313" key="2">
    <source>
        <dbReference type="EMBL" id="TBO58887.1"/>
    </source>
</evidence>
<evidence type="ECO:0000256" key="1">
    <source>
        <dbReference type="SAM" id="SignalP"/>
    </source>
</evidence>
<accession>A0A4Q9HUR2</accession>
<sequence length="96" mass="10490">MTARSPRAALLLAAAVPLAAATAAAVLRTNHLNLYADLHCIEITARPRPGCPRCHGEGGWWTGGAFPEIEACGCWSDRRKIRIRLLRVSAWDEPPF</sequence>
<name>A0A4Q9HUR2_STRKA</name>
<comment type="caution">
    <text evidence="2">The sequence shown here is derived from an EMBL/GenBank/DDBJ whole genome shotgun (WGS) entry which is preliminary data.</text>
</comment>
<keyword evidence="1" id="KW-0732">Signal</keyword>
<dbReference type="Proteomes" id="UP000292452">
    <property type="component" value="Unassembled WGS sequence"/>
</dbReference>
<evidence type="ECO:0000313" key="3">
    <source>
        <dbReference type="Proteomes" id="UP000292452"/>
    </source>
</evidence>
<proteinExistence type="predicted"/>
<protein>
    <submittedName>
        <fullName evidence="2">Uncharacterized protein</fullName>
    </submittedName>
</protein>